<sequence>MRSEIESRAALLPISLATLLVFSNNPADHPYQPERTLRPNSGKYRLQPSVRTNVPFLEHENRVWEILSLAHLLPPYPGKDALENIIFTELDRCDLEKERHWNVQRMQLDMQTIVNWLGRLLSRPGIEDILDDYPRAALAAQSQESGGWMSDIWCSPVVAALNGPDGKRFFGPERPEHEGRYLFGLAVDGFNPFHMKTAKQVVTSTGFFLVLYNFPPHLRYLTENICLVGTGP</sequence>
<feature type="non-terminal residue" evidence="1">
    <location>
        <position position="1"/>
    </location>
</feature>
<dbReference type="AlphaFoldDB" id="A0AAD6S414"/>
<proteinExistence type="predicted"/>
<accession>A0AAD6S414</accession>
<keyword evidence="2" id="KW-1185">Reference proteome</keyword>
<evidence type="ECO:0000313" key="1">
    <source>
        <dbReference type="EMBL" id="KAJ7020103.1"/>
    </source>
</evidence>
<organism evidence="1 2">
    <name type="scientific">Mycena alexandri</name>
    <dbReference type="NCBI Taxonomy" id="1745969"/>
    <lineage>
        <taxon>Eukaryota</taxon>
        <taxon>Fungi</taxon>
        <taxon>Dikarya</taxon>
        <taxon>Basidiomycota</taxon>
        <taxon>Agaricomycotina</taxon>
        <taxon>Agaricomycetes</taxon>
        <taxon>Agaricomycetidae</taxon>
        <taxon>Agaricales</taxon>
        <taxon>Marasmiineae</taxon>
        <taxon>Mycenaceae</taxon>
        <taxon>Mycena</taxon>
    </lineage>
</organism>
<dbReference type="EMBL" id="JARJCM010000274">
    <property type="protein sequence ID" value="KAJ7020103.1"/>
    <property type="molecule type" value="Genomic_DNA"/>
</dbReference>
<comment type="caution">
    <text evidence="1">The sequence shown here is derived from an EMBL/GenBank/DDBJ whole genome shotgun (WGS) entry which is preliminary data.</text>
</comment>
<dbReference type="Proteomes" id="UP001218188">
    <property type="component" value="Unassembled WGS sequence"/>
</dbReference>
<reference evidence="1" key="1">
    <citation type="submission" date="2023-03" db="EMBL/GenBank/DDBJ databases">
        <title>Massive genome expansion in bonnet fungi (Mycena s.s.) driven by repeated elements and novel gene families across ecological guilds.</title>
        <authorList>
            <consortium name="Lawrence Berkeley National Laboratory"/>
            <person name="Harder C.B."/>
            <person name="Miyauchi S."/>
            <person name="Viragh M."/>
            <person name="Kuo A."/>
            <person name="Thoen E."/>
            <person name="Andreopoulos B."/>
            <person name="Lu D."/>
            <person name="Skrede I."/>
            <person name="Drula E."/>
            <person name="Henrissat B."/>
            <person name="Morin E."/>
            <person name="Kohler A."/>
            <person name="Barry K."/>
            <person name="LaButti K."/>
            <person name="Morin E."/>
            <person name="Salamov A."/>
            <person name="Lipzen A."/>
            <person name="Mereny Z."/>
            <person name="Hegedus B."/>
            <person name="Baldrian P."/>
            <person name="Stursova M."/>
            <person name="Weitz H."/>
            <person name="Taylor A."/>
            <person name="Grigoriev I.V."/>
            <person name="Nagy L.G."/>
            <person name="Martin F."/>
            <person name="Kauserud H."/>
        </authorList>
    </citation>
    <scope>NUCLEOTIDE SEQUENCE</scope>
    <source>
        <strain evidence="1">CBHHK200</strain>
    </source>
</reference>
<evidence type="ECO:0000313" key="2">
    <source>
        <dbReference type="Proteomes" id="UP001218188"/>
    </source>
</evidence>
<protein>
    <submittedName>
        <fullName evidence="1">Uncharacterized protein</fullName>
    </submittedName>
</protein>
<gene>
    <name evidence="1" type="ORF">C8F04DRAFT_974788</name>
</gene>
<name>A0AAD6S414_9AGAR</name>